<keyword evidence="2 5" id="KW-0812">Transmembrane</keyword>
<dbReference type="STRING" id="195883.A0A482WPS4"/>
<sequence>MSVMLVTSAYHQQQQHHHFQQHHPASQQQHLQHQRFVTASRTSLLSSGSNKNYRFQPPLQPSISVISTSTLPLPSTRSTANLTLPTGKAMRYYRLWIYTCNAVLLMSVIGFCVVAAKVLVFEPKRQLVPGMSLTQPSFVYAYLTLSFQSGLLQLIGCLGAQRLNERLLNVYWLLMLLLLVGDGLVGLLWVYRFEWIVAELRPYLKSRLANQYNVDGEFTQLWDTVQREMHCCGVEGTHDFRADNNTVAPEQQGWDTLLFRSQPGGASPVIAAALRNLRNFQTTSTTTQAPSTPLPLSTTA</sequence>
<dbReference type="Proteomes" id="UP000291343">
    <property type="component" value="Unassembled WGS sequence"/>
</dbReference>
<comment type="caution">
    <text evidence="6">The sequence shown here is derived from an EMBL/GenBank/DDBJ whole genome shotgun (WGS) entry which is preliminary data.</text>
</comment>
<dbReference type="InParanoid" id="A0A482WPS4"/>
<dbReference type="SMR" id="A0A482WPS4"/>
<dbReference type="EMBL" id="QKKF02029742">
    <property type="protein sequence ID" value="RZF35020.1"/>
    <property type="molecule type" value="Genomic_DNA"/>
</dbReference>
<evidence type="ECO:0000256" key="1">
    <source>
        <dbReference type="ARBA" id="ARBA00004141"/>
    </source>
</evidence>
<keyword evidence="7" id="KW-1185">Reference proteome</keyword>
<feature type="transmembrane region" description="Helical" evidence="5">
    <location>
        <begin position="139"/>
        <end position="158"/>
    </location>
</feature>
<feature type="transmembrane region" description="Helical" evidence="5">
    <location>
        <begin position="170"/>
        <end position="191"/>
    </location>
</feature>
<dbReference type="OrthoDB" id="10054572at2759"/>
<gene>
    <name evidence="6" type="ORF">LSTR_LSTR013037</name>
</gene>
<dbReference type="InterPro" id="IPR008952">
    <property type="entry name" value="Tetraspanin_EC2_sf"/>
</dbReference>
<evidence type="ECO:0000256" key="5">
    <source>
        <dbReference type="SAM" id="Phobius"/>
    </source>
</evidence>
<reference evidence="6 7" key="1">
    <citation type="journal article" date="2017" name="Gigascience">
        <title>Genome sequence of the small brown planthopper, Laodelphax striatellus.</title>
        <authorList>
            <person name="Zhu J."/>
            <person name="Jiang F."/>
            <person name="Wang X."/>
            <person name="Yang P."/>
            <person name="Bao Y."/>
            <person name="Zhao W."/>
            <person name="Wang W."/>
            <person name="Lu H."/>
            <person name="Wang Q."/>
            <person name="Cui N."/>
            <person name="Li J."/>
            <person name="Chen X."/>
            <person name="Luo L."/>
            <person name="Yu J."/>
            <person name="Kang L."/>
            <person name="Cui F."/>
        </authorList>
    </citation>
    <scope>NUCLEOTIDE SEQUENCE [LARGE SCALE GENOMIC DNA]</scope>
    <source>
        <strain evidence="6">Lst14</strain>
    </source>
</reference>
<evidence type="ECO:0000256" key="3">
    <source>
        <dbReference type="ARBA" id="ARBA00022989"/>
    </source>
</evidence>
<dbReference type="Pfam" id="PF00335">
    <property type="entry name" value="Tetraspanin"/>
    <property type="match status" value="1"/>
</dbReference>
<proteinExistence type="predicted"/>
<organism evidence="6 7">
    <name type="scientific">Laodelphax striatellus</name>
    <name type="common">Small brown planthopper</name>
    <name type="synonym">Delphax striatella</name>
    <dbReference type="NCBI Taxonomy" id="195883"/>
    <lineage>
        <taxon>Eukaryota</taxon>
        <taxon>Metazoa</taxon>
        <taxon>Ecdysozoa</taxon>
        <taxon>Arthropoda</taxon>
        <taxon>Hexapoda</taxon>
        <taxon>Insecta</taxon>
        <taxon>Pterygota</taxon>
        <taxon>Neoptera</taxon>
        <taxon>Paraneoptera</taxon>
        <taxon>Hemiptera</taxon>
        <taxon>Auchenorrhyncha</taxon>
        <taxon>Fulgoroidea</taxon>
        <taxon>Delphacidae</taxon>
        <taxon>Criomorphinae</taxon>
        <taxon>Laodelphax</taxon>
    </lineage>
</organism>
<evidence type="ECO:0008006" key="8">
    <source>
        <dbReference type="Google" id="ProtNLM"/>
    </source>
</evidence>
<dbReference type="AlphaFoldDB" id="A0A482WPS4"/>
<accession>A0A482WPS4</accession>
<name>A0A482WPS4_LAOST</name>
<dbReference type="SUPFAM" id="SSF48652">
    <property type="entry name" value="Tetraspanin"/>
    <property type="match status" value="1"/>
</dbReference>
<keyword evidence="4 5" id="KW-0472">Membrane</keyword>
<dbReference type="GO" id="GO:0016020">
    <property type="term" value="C:membrane"/>
    <property type="evidence" value="ECO:0007669"/>
    <property type="project" value="UniProtKB-SubCell"/>
</dbReference>
<comment type="subcellular location">
    <subcellularLocation>
        <location evidence="1">Membrane</location>
        <topology evidence="1">Multi-pass membrane protein</topology>
    </subcellularLocation>
</comment>
<keyword evidence="3 5" id="KW-1133">Transmembrane helix</keyword>
<feature type="non-terminal residue" evidence="6">
    <location>
        <position position="300"/>
    </location>
</feature>
<protein>
    <recommendedName>
        <fullName evidence="8">Tetraspanin</fullName>
    </recommendedName>
</protein>
<dbReference type="Gene3D" id="1.10.1450.10">
    <property type="entry name" value="Tetraspanin"/>
    <property type="match status" value="1"/>
</dbReference>
<feature type="transmembrane region" description="Helical" evidence="5">
    <location>
        <begin position="95"/>
        <end position="119"/>
    </location>
</feature>
<dbReference type="InterPro" id="IPR018499">
    <property type="entry name" value="Tetraspanin/Peripherin"/>
</dbReference>
<evidence type="ECO:0000313" key="7">
    <source>
        <dbReference type="Proteomes" id="UP000291343"/>
    </source>
</evidence>
<evidence type="ECO:0000256" key="2">
    <source>
        <dbReference type="ARBA" id="ARBA00022692"/>
    </source>
</evidence>
<evidence type="ECO:0000256" key="4">
    <source>
        <dbReference type="ARBA" id="ARBA00023136"/>
    </source>
</evidence>
<evidence type="ECO:0000313" key="6">
    <source>
        <dbReference type="EMBL" id="RZF35020.1"/>
    </source>
</evidence>